<keyword evidence="3" id="KW-0009">Actin-binding</keyword>
<comment type="subcellular location">
    <subcellularLocation>
        <location evidence="1">Cytoplasm</location>
        <location evidence="1">Cytoskeleton</location>
    </subcellularLocation>
</comment>
<dbReference type="PANTHER" id="PTHR10829:SF29">
    <property type="entry name" value="COACTOSIN-LIKE PROTEIN"/>
    <property type="match status" value="1"/>
</dbReference>
<dbReference type="PANTHER" id="PTHR10829">
    <property type="entry name" value="CORTACTIN AND DREBRIN"/>
    <property type="match status" value="1"/>
</dbReference>
<dbReference type="OrthoDB" id="20822at2759"/>
<reference evidence="12" key="1">
    <citation type="submission" date="2012-12" db="EMBL/GenBank/DDBJ databases">
        <authorList>
            <person name="Hellsten U."/>
            <person name="Grimwood J."/>
            <person name="Chapman J.A."/>
            <person name="Shapiro H."/>
            <person name="Aerts A."/>
            <person name="Otillar R.P."/>
            <person name="Terry A.Y."/>
            <person name="Boore J.L."/>
            <person name="Simakov O."/>
            <person name="Marletaz F."/>
            <person name="Cho S.-J."/>
            <person name="Edsinger-Gonzales E."/>
            <person name="Havlak P."/>
            <person name="Kuo D.-H."/>
            <person name="Larsson T."/>
            <person name="Lv J."/>
            <person name="Arendt D."/>
            <person name="Savage R."/>
            <person name="Osoegawa K."/>
            <person name="de Jong P."/>
            <person name="Lindberg D.R."/>
            <person name="Seaver E.C."/>
            <person name="Weisblat D.A."/>
            <person name="Putnam N.H."/>
            <person name="Grigoriev I.V."/>
            <person name="Rokhsar D.S."/>
        </authorList>
    </citation>
    <scope>NUCLEOTIDE SEQUENCE</scope>
</reference>
<dbReference type="KEGG" id="hro:HELRODRAFT_98567"/>
<comment type="subunit">
    <text evidence="7">Interacts with 5-lipoxygenase (ALOX5/5LO) in a calcium-independent manner. Binds to F-actin with a stoichiometry of 1:2.</text>
</comment>
<dbReference type="Pfam" id="PF00241">
    <property type="entry name" value="Cofilin_ADF"/>
    <property type="match status" value="1"/>
</dbReference>
<dbReference type="SUPFAM" id="SSF55753">
    <property type="entry name" value="Actin depolymerizing proteins"/>
    <property type="match status" value="1"/>
</dbReference>
<dbReference type="Gene3D" id="3.40.20.10">
    <property type="entry name" value="Severin"/>
    <property type="match status" value="1"/>
</dbReference>
<proteinExistence type="inferred from homology"/>
<dbReference type="eggNOG" id="KOG3655">
    <property type="taxonomic scope" value="Eukaryota"/>
</dbReference>
<dbReference type="InParanoid" id="T1G9N7"/>
<dbReference type="EMBL" id="KB096222">
    <property type="protein sequence ID" value="ESO07183.1"/>
    <property type="molecule type" value="Genomic_DNA"/>
</dbReference>
<dbReference type="RefSeq" id="XP_009014561.1">
    <property type="nucleotide sequence ID" value="XM_009016313.1"/>
</dbReference>
<reference evidence="11" key="3">
    <citation type="submission" date="2015-06" db="UniProtKB">
        <authorList>
            <consortium name="EnsemblMetazoa"/>
        </authorList>
    </citation>
    <scope>IDENTIFICATION</scope>
</reference>
<evidence type="ECO:0000256" key="6">
    <source>
        <dbReference type="ARBA" id="ARBA00058385"/>
    </source>
</evidence>
<dbReference type="GO" id="GO:0030864">
    <property type="term" value="C:cortical actin cytoskeleton"/>
    <property type="evidence" value="ECO:0000318"/>
    <property type="project" value="GO_Central"/>
</dbReference>
<evidence type="ECO:0000256" key="3">
    <source>
        <dbReference type="ARBA" id="ARBA00023203"/>
    </source>
</evidence>
<evidence type="ECO:0000256" key="2">
    <source>
        <dbReference type="ARBA" id="ARBA00022490"/>
    </source>
</evidence>
<dbReference type="CDD" id="cd11282">
    <property type="entry name" value="ADF_coactosin_like"/>
    <property type="match status" value="1"/>
</dbReference>
<evidence type="ECO:0000256" key="1">
    <source>
        <dbReference type="ARBA" id="ARBA00004245"/>
    </source>
</evidence>
<dbReference type="PROSITE" id="PS51263">
    <property type="entry name" value="ADF_H"/>
    <property type="match status" value="1"/>
</dbReference>
<dbReference type="OMA" id="WIGPNCK"/>
<evidence type="ECO:0000313" key="11">
    <source>
        <dbReference type="EnsemblMetazoa" id="HelroP98567"/>
    </source>
</evidence>
<dbReference type="FunCoup" id="T1G9N7">
    <property type="interactions" value="507"/>
</dbReference>
<dbReference type="InterPro" id="IPR002108">
    <property type="entry name" value="ADF-H"/>
</dbReference>
<comment type="function">
    <text evidence="6">Binds to F-actin in a calcium-independent manner. Has no direct effect on actin depolymerization. Acts as a chaperone for ALOX5 (5LO), influencing both its stability and activity in leukotrienes synthesis.</text>
</comment>
<dbReference type="AlphaFoldDB" id="T1G9N7"/>
<name>T1G9N7_HELRO</name>
<reference evidence="10 12" key="2">
    <citation type="journal article" date="2013" name="Nature">
        <title>Insights into bilaterian evolution from three spiralian genomes.</title>
        <authorList>
            <person name="Simakov O."/>
            <person name="Marletaz F."/>
            <person name="Cho S.J."/>
            <person name="Edsinger-Gonzales E."/>
            <person name="Havlak P."/>
            <person name="Hellsten U."/>
            <person name="Kuo D.H."/>
            <person name="Larsson T."/>
            <person name="Lv J."/>
            <person name="Arendt D."/>
            <person name="Savage R."/>
            <person name="Osoegawa K."/>
            <person name="de Jong P."/>
            <person name="Grimwood J."/>
            <person name="Chapman J.A."/>
            <person name="Shapiro H."/>
            <person name="Aerts A."/>
            <person name="Otillar R.P."/>
            <person name="Terry A.Y."/>
            <person name="Boore J.L."/>
            <person name="Grigoriev I.V."/>
            <person name="Lindberg D.R."/>
            <person name="Seaver E.C."/>
            <person name="Weisblat D.A."/>
            <person name="Putnam N.H."/>
            <person name="Rokhsar D.S."/>
        </authorList>
    </citation>
    <scope>NUCLEOTIDE SEQUENCE</scope>
</reference>
<dbReference type="EnsemblMetazoa" id="HelroT98567">
    <property type="protein sequence ID" value="HelroP98567"/>
    <property type="gene ID" value="HelroG98567"/>
</dbReference>
<dbReference type="GO" id="GO:0030833">
    <property type="term" value="P:regulation of actin filament polymerization"/>
    <property type="evidence" value="ECO:0000318"/>
    <property type="project" value="GO_Central"/>
</dbReference>
<dbReference type="GO" id="GO:0030427">
    <property type="term" value="C:site of polarized growth"/>
    <property type="evidence" value="ECO:0000318"/>
    <property type="project" value="GO_Central"/>
</dbReference>
<dbReference type="SMART" id="SM00102">
    <property type="entry name" value="ADF"/>
    <property type="match status" value="1"/>
</dbReference>
<evidence type="ECO:0000256" key="8">
    <source>
        <dbReference type="ARBA" id="ARBA00068121"/>
    </source>
</evidence>
<evidence type="ECO:0000259" key="9">
    <source>
        <dbReference type="PROSITE" id="PS51263"/>
    </source>
</evidence>
<evidence type="ECO:0000256" key="7">
    <source>
        <dbReference type="ARBA" id="ARBA00062335"/>
    </source>
</evidence>
<evidence type="ECO:0000313" key="10">
    <source>
        <dbReference type="EMBL" id="ESO07183.1"/>
    </source>
</evidence>
<organism evidence="11 12">
    <name type="scientific">Helobdella robusta</name>
    <name type="common">Californian leech</name>
    <dbReference type="NCBI Taxonomy" id="6412"/>
    <lineage>
        <taxon>Eukaryota</taxon>
        <taxon>Metazoa</taxon>
        <taxon>Spiralia</taxon>
        <taxon>Lophotrochozoa</taxon>
        <taxon>Annelida</taxon>
        <taxon>Clitellata</taxon>
        <taxon>Hirudinea</taxon>
        <taxon>Rhynchobdellida</taxon>
        <taxon>Glossiphoniidae</taxon>
        <taxon>Helobdella</taxon>
    </lineage>
</organism>
<protein>
    <recommendedName>
        <fullName evidence="8">Coactosin-like protein</fullName>
    </recommendedName>
</protein>
<dbReference type="EMBL" id="AMQM01003573">
    <property type="status" value="NOT_ANNOTATED_CDS"/>
    <property type="molecule type" value="Genomic_DNA"/>
</dbReference>
<evidence type="ECO:0000313" key="12">
    <source>
        <dbReference type="Proteomes" id="UP000015101"/>
    </source>
</evidence>
<feature type="domain" description="ADF-H" evidence="9">
    <location>
        <begin position="1"/>
        <end position="129"/>
    </location>
</feature>
<keyword evidence="4" id="KW-0206">Cytoskeleton</keyword>
<dbReference type="CTD" id="20217783"/>
<evidence type="ECO:0000256" key="5">
    <source>
        <dbReference type="ARBA" id="ARBA00038052"/>
    </source>
</evidence>
<dbReference type="STRING" id="6412.T1G9N7"/>
<dbReference type="HOGENOM" id="CLU_129657_1_0_1"/>
<sequence length="144" mass="16292">MADIQKHEIHEAYLDVRNDNSPTTWALLSYDNNAIILNSTGSDYEEFLSNFNEQERFFGYVRFSAGDEMSKRVKFVLITWIGSEVGALKKARVSTDKAFVKSICKSYAIEIQTSERSELELDHIKKALDKVGGANYGVGVRDDN</sequence>
<gene>
    <name evidence="11" type="primary">20217783</name>
    <name evidence="10" type="ORF">HELRODRAFT_98567</name>
</gene>
<accession>T1G9N7</accession>
<dbReference type="Proteomes" id="UP000015101">
    <property type="component" value="Unassembled WGS sequence"/>
</dbReference>
<evidence type="ECO:0000256" key="4">
    <source>
        <dbReference type="ARBA" id="ARBA00023212"/>
    </source>
</evidence>
<dbReference type="GeneID" id="20217783"/>
<dbReference type="GO" id="GO:0051015">
    <property type="term" value="F:actin filament binding"/>
    <property type="evidence" value="ECO:0000318"/>
    <property type="project" value="GO_Central"/>
</dbReference>
<dbReference type="FunFam" id="3.40.20.10:FF:000018">
    <property type="entry name" value="Coactosin-like 1"/>
    <property type="match status" value="1"/>
</dbReference>
<dbReference type="InterPro" id="IPR029006">
    <property type="entry name" value="ADF-H/Gelsolin-like_dom_sf"/>
</dbReference>
<keyword evidence="12" id="KW-1185">Reference proteome</keyword>
<keyword evidence="2" id="KW-0963">Cytoplasm</keyword>
<comment type="similarity">
    <text evidence="5">Belongs to the actin-binding proteins ADF family. Coactosin subfamily.</text>
</comment>